<feature type="compositionally biased region" description="Pro residues" evidence="1">
    <location>
        <begin position="9"/>
        <end position="19"/>
    </location>
</feature>
<reference evidence="2" key="1">
    <citation type="journal article" date="2019" name="bioRxiv">
        <title>The Genome of the Zebra Mussel, Dreissena polymorpha: A Resource for Invasive Species Research.</title>
        <authorList>
            <person name="McCartney M.A."/>
            <person name="Auch B."/>
            <person name="Kono T."/>
            <person name="Mallez S."/>
            <person name="Zhang Y."/>
            <person name="Obille A."/>
            <person name="Becker A."/>
            <person name="Abrahante J.E."/>
            <person name="Garbe J."/>
            <person name="Badalamenti J.P."/>
            <person name="Herman A."/>
            <person name="Mangelson H."/>
            <person name="Liachko I."/>
            <person name="Sullivan S."/>
            <person name="Sone E.D."/>
            <person name="Koren S."/>
            <person name="Silverstein K.A.T."/>
            <person name="Beckman K.B."/>
            <person name="Gohl D.M."/>
        </authorList>
    </citation>
    <scope>NUCLEOTIDE SEQUENCE</scope>
    <source>
        <strain evidence="2">Duluth1</strain>
        <tissue evidence="2">Whole animal</tissue>
    </source>
</reference>
<proteinExistence type="predicted"/>
<evidence type="ECO:0000313" key="3">
    <source>
        <dbReference type="Proteomes" id="UP000828390"/>
    </source>
</evidence>
<evidence type="ECO:0000256" key="1">
    <source>
        <dbReference type="SAM" id="MobiDB-lite"/>
    </source>
</evidence>
<organism evidence="2 3">
    <name type="scientific">Dreissena polymorpha</name>
    <name type="common">Zebra mussel</name>
    <name type="synonym">Mytilus polymorpha</name>
    <dbReference type="NCBI Taxonomy" id="45954"/>
    <lineage>
        <taxon>Eukaryota</taxon>
        <taxon>Metazoa</taxon>
        <taxon>Spiralia</taxon>
        <taxon>Lophotrochozoa</taxon>
        <taxon>Mollusca</taxon>
        <taxon>Bivalvia</taxon>
        <taxon>Autobranchia</taxon>
        <taxon>Heteroconchia</taxon>
        <taxon>Euheterodonta</taxon>
        <taxon>Imparidentia</taxon>
        <taxon>Neoheterodontei</taxon>
        <taxon>Myida</taxon>
        <taxon>Dreissenoidea</taxon>
        <taxon>Dreissenidae</taxon>
        <taxon>Dreissena</taxon>
    </lineage>
</organism>
<protein>
    <submittedName>
        <fullName evidence="2">Uncharacterized protein</fullName>
    </submittedName>
</protein>
<name>A0A9D4CTN3_DREPO</name>
<accession>A0A9D4CTN3</accession>
<gene>
    <name evidence="2" type="ORF">DPMN_056642</name>
</gene>
<dbReference type="Proteomes" id="UP000828390">
    <property type="component" value="Unassembled WGS sequence"/>
</dbReference>
<feature type="region of interest" description="Disordered" evidence="1">
    <location>
        <begin position="1"/>
        <end position="21"/>
    </location>
</feature>
<dbReference type="AlphaFoldDB" id="A0A9D4CTN3"/>
<sequence>MDSTQTIPHAPPQNPPEPVSPTIIRTNVLTKFHEDWSIHVTSRMLIRKYALWRPCFSTNLNHFQTLVIKFHKDWTINVTSRVLKAFEHNKDMIGSNFHGNQAINAAYRVLTRQTVDDA</sequence>
<reference evidence="2" key="2">
    <citation type="submission" date="2020-11" db="EMBL/GenBank/DDBJ databases">
        <authorList>
            <person name="McCartney M.A."/>
            <person name="Auch B."/>
            <person name="Kono T."/>
            <person name="Mallez S."/>
            <person name="Becker A."/>
            <person name="Gohl D.M."/>
            <person name="Silverstein K.A.T."/>
            <person name="Koren S."/>
            <person name="Bechman K.B."/>
            <person name="Herman A."/>
            <person name="Abrahante J.E."/>
            <person name="Garbe J."/>
        </authorList>
    </citation>
    <scope>NUCLEOTIDE SEQUENCE</scope>
    <source>
        <strain evidence="2">Duluth1</strain>
        <tissue evidence="2">Whole animal</tissue>
    </source>
</reference>
<keyword evidence="3" id="KW-1185">Reference proteome</keyword>
<evidence type="ECO:0000313" key="2">
    <source>
        <dbReference type="EMBL" id="KAH3730651.1"/>
    </source>
</evidence>
<comment type="caution">
    <text evidence="2">The sequence shown here is derived from an EMBL/GenBank/DDBJ whole genome shotgun (WGS) entry which is preliminary data.</text>
</comment>
<dbReference type="EMBL" id="JAIWYP010000012">
    <property type="protein sequence ID" value="KAH3730651.1"/>
    <property type="molecule type" value="Genomic_DNA"/>
</dbReference>